<protein>
    <submittedName>
        <fullName evidence="1">Uncharacterized protein</fullName>
    </submittedName>
</protein>
<sequence>AWSPSEPASELGRFLSLKPGTFRFLMASVTFCH</sequence>
<organism evidence="1 2">
    <name type="scientific">Trifolium medium</name>
    <dbReference type="NCBI Taxonomy" id="97028"/>
    <lineage>
        <taxon>Eukaryota</taxon>
        <taxon>Viridiplantae</taxon>
        <taxon>Streptophyta</taxon>
        <taxon>Embryophyta</taxon>
        <taxon>Tracheophyta</taxon>
        <taxon>Spermatophyta</taxon>
        <taxon>Magnoliopsida</taxon>
        <taxon>eudicotyledons</taxon>
        <taxon>Gunneridae</taxon>
        <taxon>Pentapetalae</taxon>
        <taxon>rosids</taxon>
        <taxon>fabids</taxon>
        <taxon>Fabales</taxon>
        <taxon>Fabaceae</taxon>
        <taxon>Papilionoideae</taxon>
        <taxon>50 kb inversion clade</taxon>
        <taxon>NPAAA clade</taxon>
        <taxon>Hologalegina</taxon>
        <taxon>IRL clade</taxon>
        <taxon>Trifolieae</taxon>
        <taxon>Trifolium</taxon>
    </lineage>
</organism>
<dbReference type="AlphaFoldDB" id="A0A392S3N1"/>
<dbReference type="EMBL" id="LXQA010306776">
    <property type="protein sequence ID" value="MCI42620.1"/>
    <property type="molecule type" value="Genomic_DNA"/>
</dbReference>
<evidence type="ECO:0000313" key="2">
    <source>
        <dbReference type="Proteomes" id="UP000265520"/>
    </source>
</evidence>
<evidence type="ECO:0000313" key="1">
    <source>
        <dbReference type="EMBL" id="MCI42620.1"/>
    </source>
</evidence>
<comment type="caution">
    <text evidence="1">The sequence shown here is derived from an EMBL/GenBank/DDBJ whole genome shotgun (WGS) entry which is preliminary data.</text>
</comment>
<feature type="non-terminal residue" evidence="1">
    <location>
        <position position="1"/>
    </location>
</feature>
<name>A0A392S3N1_9FABA</name>
<reference evidence="1 2" key="1">
    <citation type="journal article" date="2018" name="Front. Plant Sci.">
        <title>Red Clover (Trifolium pratense) and Zigzag Clover (T. medium) - A Picture of Genomic Similarities and Differences.</title>
        <authorList>
            <person name="Dluhosova J."/>
            <person name="Istvanek J."/>
            <person name="Nedelnik J."/>
            <person name="Repkova J."/>
        </authorList>
    </citation>
    <scope>NUCLEOTIDE SEQUENCE [LARGE SCALE GENOMIC DNA]</scope>
    <source>
        <strain evidence="2">cv. 10/8</strain>
        <tissue evidence="1">Leaf</tissue>
    </source>
</reference>
<accession>A0A392S3N1</accession>
<keyword evidence="2" id="KW-1185">Reference proteome</keyword>
<proteinExistence type="predicted"/>
<dbReference type="Proteomes" id="UP000265520">
    <property type="component" value="Unassembled WGS sequence"/>
</dbReference>